<evidence type="ECO:0000313" key="3">
    <source>
        <dbReference type="Proteomes" id="UP000822688"/>
    </source>
</evidence>
<dbReference type="EMBL" id="CM026425">
    <property type="protein sequence ID" value="KAG0575690.1"/>
    <property type="molecule type" value="Genomic_DNA"/>
</dbReference>
<evidence type="ECO:0000256" key="1">
    <source>
        <dbReference type="SAM" id="MobiDB-lite"/>
    </source>
</evidence>
<feature type="compositionally biased region" description="Polar residues" evidence="1">
    <location>
        <begin position="1"/>
        <end position="10"/>
    </location>
</feature>
<protein>
    <submittedName>
        <fullName evidence="2">Uncharacterized protein</fullName>
    </submittedName>
</protein>
<name>A0A8T0HX47_CERPU</name>
<proteinExistence type="predicted"/>
<dbReference type="AlphaFoldDB" id="A0A8T0HX47"/>
<feature type="compositionally biased region" description="Basic and acidic residues" evidence="1">
    <location>
        <begin position="11"/>
        <end position="25"/>
    </location>
</feature>
<gene>
    <name evidence="2" type="ORF">KC19_5G023700</name>
</gene>
<feature type="region of interest" description="Disordered" evidence="1">
    <location>
        <begin position="1"/>
        <end position="25"/>
    </location>
</feature>
<dbReference type="Proteomes" id="UP000822688">
    <property type="component" value="Chromosome 5"/>
</dbReference>
<reference evidence="2" key="1">
    <citation type="submission" date="2020-06" db="EMBL/GenBank/DDBJ databases">
        <title>WGS assembly of Ceratodon purpureus strain R40.</title>
        <authorList>
            <person name="Carey S.B."/>
            <person name="Jenkins J."/>
            <person name="Shu S."/>
            <person name="Lovell J.T."/>
            <person name="Sreedasyam A."/>
            <person name="Maumus F."/>
            <person name="Tiley G.P."/>
            <person name="Fernandez-Pozo N."/>
            <person name="Barry K."/>
            <person name="Chen C."/>
            <person name="Wang M."/>
            <person name="Lipzen A."/>
            <person name="Daum C."/>
            <person name="Saski C.A."/>
            <person name="Payton A.C."/>
            <person name="Mcbreen J.C."/>
            <person name="Conrad R.E."/>
            <person name="Kollar L.M."/>
            <person name="Olsson S."/>
            <person name="Huttunen S."/>
            <person name="Landis J.B."/>
            <person name="Wickett N.J."/>
            <person name="Johnson M.G."/>
            <person name="Rensing S.A."/>
            <person name="Grimwood J."/>
            <person name="Schmutz J."/>
            <person name="Mcdaniel S.F."/>
        </authorList>
    </citation>
    <scope>NUCLEOTIDE SEQUENCE</scope>
    <source>
        <strain evidence="2">R40</strain>
    </source>
</reference>
<organism evidence="2 3">
    <name type="scientific">Ceratodon purpureus</name>
    <name type="common">Fire moss</name>
    <name type="synonym">Dicranum purpureum</name>
    <dbReference type="NCBI Taxonomy" id="3225"/>
    <lineage>
        <taxon>Eukaryota</taxon>
        <taxon>Viridiplantae</taxon>
        <taxon>Streptophyta</taxon>
        <taxon>Embryophyta</taxon>
        <taxon>Bryophyta</taxon>
        <taxon>Bryophytina</taxon>
        <taxon>Bryopsida</taxon>
        <taxon>Dicranidae</taxon>
        <taxon>Pseudoditrichales</taxon>
        <taxon>Ditrichaceae</taxon>
        <taxon>Ceratodon</taxon>
    </lineage>
</organism>
<comment type="caution">
    <text evidence="2">The sequence shown here is derived from an EMBL/GenBank/DDBJ whole genome shotgun (WGS) entry which is preliminary data.</text>
</comment>
<sequence length="92" mass="9882">MVKIYSQQRLSQERNGIDAGSDHRPNGIVSQRVLSAKNGADAALENIILLFPPGDSVATRAVISVIIGGWLATSYVHTGAFATLSCRLQIKF</sequence>
<evidence type="ECO:0000313" key="2">
    <source>
        <dbReference type="EMBL" id="KAG0575690.1"/>
    </source>
</evidence>
<keyword evidence="3" id="KW-1185">Reference proteome</keyword>
<accession>A0A8T0HX47</accession>